<dbReference type="Pfam" id="PF20479">
    <property type="entry name" value="TMEM128"/>
    <property type="match status" value="1"/>
</dbReference>
<evidence type="ECO:0008006" key="4">
    <source>
        <dbReference type="Google" id="ProtNLM"/>
    </source>
</evidence>
<dbReference type="PANTHER" id="PTHR31134">
    <property type="entry name" value="TRANSMEMBRANE PROTEIN 128"/>
    <property type="match status" value="1"/>
</dbReference>
<dbReference type="Proteomes" id="UP000187609">
    <property type="component" value="Unassembled WGS sequence"/>
</dbReference>
<dbReference type="OMA" id="WELWSIS"/>
<keyword evidence="1" id="KW-0812">Transmembrane</keyword>
<dbReference type="KEGG" id="nau:109226476"/>
<feature type="transmembrane region" description="Helical" evidence="1">
    <location>
        <begin position="90"/>
        <end position="116"/>
    </location>
</feature>
<protein>
    <recommendedName>
        <fullName evidence="4">Transmembrane protein 128</fullName>
    </recommendedName>
</protein>
<feature type="transmembrane region" description="Helical" evidence="1">
    <location>
        <begin position="156"/>
        <end position="177"/>
    </location>
</feature>
<feature type="transmembrane region" description="Helical" evidence="1">
    <location>
        <begin position="128"/>
        <end position="150"/>
    </location>
</feature>
<sequence length="190" mass="21609">MSGGTPVGGGGYVRQRLSQGYGSSGDDLEDDACSRFVSQSQTIPIPRTRTWTEILENFLWIASALFIVYYGDWHHNLIFLLWHDGRIRRIPLYIGMFGVGLNVMFFLYTSMLALGVRKSYEKWEISSTAALPFITVLGLLSFLLFCYALWPIWSLLTLPLVFTLFMACMVILPYLVLGTFKPQTDLLRTD</sequence>
<dbReference type="EMBL" id="MJEQ01037188">
    <property type="protein sequence ID" value="OIT01561.1"/>
    <property type="molecule type" value="Genomic_DNA"/>
</dbReference>
<keyword evidence="3" id="KW-1185">Reference proteome</keyword>
<accession>A0A1J6J2R1</accession>
<evidence type="ECO:0000313" key="2">
    <source>
        <dbReference type="EMBL" id="OIT01561.1"/>
    </source>
</evidence>
<keyword evidence="1" id="KW-1133">Transmembrane helix</keyword>
<organism evidence="2 3">
    <name type="scientific">Nicotiana attenuata</name>
    <name type="common">Coyote tobacco</name>
    <dbReference type="NCBI Taxonomy" id="49451"/>
    <lineage>
        <taxon>Eukaryota</taxon>
        <taxon>Viridiplantae</taxon>
        <taxon>Streptophyta</taxon>
        <taxon>Embryophyta</taxon>
        <taxon>Tracheophyta</taxon>
        <taxon>Spermatophyta</taxon>
        <taxon>Magnoliopsida</taxon>
        <taxon>eudicotyledons</taxon>
        <taxon>Gunneridae</taxon>
        <taxon>Pentapetalae</taxon>
        <taxon>asterids</taxon>
        <taxon>lamiids</taxon>
        <taxon>Solanales</taxon>
        <taxon>Solanaceae</taxon>
        <taxon>Nicotianoideae</taxon>
        <taxon>Nicotianeae</taxon>
        <taxon>Nicotiana</taxon>
    </lineage>
</organism>
<dbReference type="OrthoDB" id="1216816at2759"/>
<evidence type="ECO:0000256" key="1">
    <source>
        <dbReference type="SAM" id="Phobius"/>
    </source>
</evidence>
<comment type="caution">
    <text evidence="2">The sequence shown here is derived from an EMBL/GenBank/DDBJ whole genome shotgun (WGS) entry which is preliminary data.</text>
</comment>
<dbReference type="STRING" id="49451.A0A1J6J2R1"/>
<dbReference type="InterPro" id="IPR033579">
    <property type="entry name" value="TMEM128"/>
</dbReference>
<evidence type="ECO:0000313" key="3">
    <source>
        <dbReference type="Proteomes" id="UP000187609"/>
    </source>
</evidence>
<proteinExistence type="predicted"/>
<name>A0A1J6J2R1_NICAT</name>
<dbReference type="Gramene" id="OIT01561">
    <property type="protein sequence ID" value="OIT01561"/>
    <property type="gene ID" value="A4A49_14901"/>
</dbReference>
<dbReference type="AlphaFoldDB" id="A0A1J6J2R1"/>
<keyword evidence="1" id="KW-0472">Membrane</keyword>
<feature type="transmembrane region" description="Helical" evidence="1">
    <location>
        <begin position="54"/>
        <end position="70"/>
    </location>
</feature>
<reference evidence="2" key="1">
    <citation type="submission" date="2016-11" db="EMBL/GenBank/DDBJ databases">
        <title>The genome of Nicotiana attenuata.</title>
        <authorList>
            <person name="Xu S."/>
            <person name="Brockmoeller T."/>
            <person name="Gaquerel E."/>
            <person name="Navarro A."/>
            <person name="Kuhl H."/>
            <person name="Gase K."/>
            <person name="Ling Z."/>
            <person name="Zhou W."/>
            <person name="Kreitzer C."/>
            <person name="Stanke M."/>
            <person name="Tang H."/>
            <person name="Lyons E."/>
            <person name="Pandey P."/>
            <person name="Pandey S.P."/>
            <person name="Timmermann B."/>
            <person name="Baldwin I.T."/>
        </authorList>
    </citation>
    <scope>NUCLEOTIDE SEQUENCE [LARGE SCALE GENOMIC DNA]</scope>
    <source>
        <strain evidence="2">UT</strain>
    </source>
</reference>
<dbReference type="PANTHER" id="PTHR31134:SF1">
    <property type="entry name" value="TRANSMEMBRANE PROTEIN 128"/>
    <property type="match status" value="1"/>
</dbReference>
<gene>
    <name evidence="2" type="ORF">A4A49_14901</name>
</gene>